<comment type="function">
    <text evidence="8">Component of the signal peptidase complex (SPC) which catalyzes the cleavage of N-terminal signal sequences from nascent proteins as they are translocated into the lumen of the endoplasmic reticulum. Dispensable for SPC enzymatic activity.</text>
</comment>
<dbReference type="GO" id="GO:0006465">
    <property type="term" value="P:signal peptide processing"/>
    <property type="evidence" value="ECO:0007669"/>
    <property type="project" value="InterPro"/>
</dbReference>
<name>A0A9P7UK15_9AGAR</name>
<keyword evidence="7 9" id="KW-0472">Membrane</keyword>
<comment type="similarity">
    <text evidence="2">Belongs to the SPCS1 family.</text>
</comment>
<evidence type="ECO:0000256" key="3">
    <source>
        <dbReference type="ARBA" id="ARBA00017059"/>
    </source>
</evidence>
<proteinExistence type="inferred from homology"/>
<evidence type="ECO:0000256" key="7">
    <source>
        <dbReference type="ARBA" id="ARBA00023136"/>
    </source>
</evidence>
<accession>A0A9P7UK15</accession>
<comment type="caution">
    <text evidence="10">The sequence shown here is derived from an EMBL/GenBank/DDBJ whole genome shotgun (WGS) entry which is preliminary data.</text>
</comment>
<evidence type="ECO:0000256" key="6">
    <source>
        <dbReference type="ARBA" id="ARBA00022989"/>
    </source>
</evidence>
<dbReference type="GO" id="GO:0005787">
    <property type="term" value="C:signal peptidase complex"/>
    <property type="evidence" value="ECO:0007669"/>
    <property type="project" value="InterPro"/>
</dbReference>
<dbReference type="EMBL" id="CM032191">
    <property type="protein sequence ID" value="KAG7085503.1"/>
    <property type="molecule type" value="Genomic_DNA"/>
</dbReference>
<dbReference type="AlphaFoldDB" id="A0A9P7UK15"/>
<keyword evidence="6 9" id="KW-1133">Transmembrane helix</keyword>
<gene>
    <name evidence="10" type="ORF">E1B28_003064</name>
</gene>
<sequence length="94" mass="10497">MSIPIPQGMIDFAGQKQVDEISRIWLISSTVISFVAGFASQNIRVTFGFLGISTLLLFAVVIPPWPMFNKHPVTWLPSVGEKKKIKWTCGSYIL</sequence>
<dbReference type="Pfam" id="PF06645">
    <property type="entry name" value="SPC12"/>
    <property type="match status" value="1"/>
</dbReference>
<evidence type="ECO:0000256" key="9">
    <source>
        <dbReference type="SAM" id="Phobius"/>
    </source>
</evidence>
<comment type="subcellular location">
    <subcellularLocation>
        <location evidence="1">Endoplasmic reticulum membrane</location>
        <topology evidence="1">Multi-pass membrane protein</topology>
    </subcellularLocation>
</comment>
<dbReference type="OrthoDB" id="263893at2759"/>
<dbReference type="Proteomes" id="UP001049176">
    <property type="component" value="Chromosome 11"/>
</dbReference>
<evidence type="ECO:0000256" key="8">
    <source>
        <dbReference type="ARBA" id="ARBA00045204"/>
    </source>
</evidence>
<evidence type="ECO:0000256" key="5">
    <source>
        <dbReference type="ARBA" id="ARBA00022824"/>
    </source>
</evidence>
<evidence type="ECO:0000256" key="2">
    <source>
        <dbReference type="ARBA" id="ARBA00005245"/>
    </source>
</evidence>
<keyword evidence="11" id="KW-1185">Reference proteome</keyword>
<reference evidence="10" key="1">
    <citation type="journal article" date="2021" name="Genome Biol. Evol.">
        <title>The assembled and annotated genome of the fairy-ring fungus Marasmius oreades.</title>
        <authorList>
            <person name="Hiltunen M."/>
            <person name="Ament-Velasquez S.L."/>
            <person name="Johannesson H."/>
        </authorList>
    </citation>
    <scope>NUCLEOTIDE SEQUENCE</scope>
    <source>
        <strain evidence="10">03SP1</strain>
    </source>
</reference>
<feature type="transmembrane region" description="Helical" evidence="9">
    <location>
        <begin position="21"/>
        <end position="39"/>
    </location>
</feature>
<dbReference type="GO" id="GO:0045047">
    <property type="term" value="P:protein targeting to ER"/>
    <property type="evidence" value="ECO:0007669"/>
    <property type="project" value="TreeGrafter"/>
</dbReference>
<evidence type="ECO:0000313" key="10">
    <source>
        <dbReference type="EMBL" id="KAG7085503.1"/>
    </source>
</evidence>
<organism evidence="10 11">
    <name type="scientific">Marasmius oreades</name>
    <name type="common">fairy-ring Marasmius</name>
    <dbReference type="NCBI Taxonomy" id="181124"/>
    <lineage>
        <taxon>Eukaryota</taxon>
        <taxon>Fungi</taxon>
        <taxon>Dikarya</taxon>
        <taxon>Basidiomycota</taxon>
        <taxon>Agaricomycotina</taxon>
        <taxon>Agaricomycetes</taxon>
        <taxon>Agaricomycetidae</taxon>
        <taxon>Agaricales</taxon>
        <taxon>Marasmiineae</taxon>
        <taxon>Marasmiaceae</taxon>
        <taxon>Marasmius</taxon>
    </lineage>
</organism>
<protein>
    <recommendedName>
        <fullName evidence="3">Signal peptidase complex subunit 1</fullName>
    </recommendedName>
</protein>
<keyword evidence="4 9" id="KW-0812">Transmembrane</keyword>
<dbReference type="GeneID" id="66072140"/>
<evidence type="ECO:0000313" key="11">
    <source>
        <dbReference type="Proteomes" id="UP001049176"/>
    </source>
</evidence>
<evidence type="ECO:0000256" key="1">
    <source>
        <dbReference type="ARBA" id="ARBA00004477"/>
    </source>
</evidence>
<evidence type="ECO:0000256" key="4">
    <source>
        <dbReference type="ARBA" id="ARBA00022692"/>
    </source>
</evidence>
<dbReference type="PANTHER" id="PTHR13202:SF0">
    <property type="entry name" value="SIGNAL PEPTIDASE COMPLEX SUBUNIT 1"/>
    <property type="match status" value="1"/>
</dbReference>
<dbReference type="PANTHER" id="PTHR13202">
    <property type="entry name" value="MICROSOMAL SIGNAL PEPTIDASE 12 KDA SUBUNIT"/>
    <property type="match status" value="1"/>
</dbReference>
<keyword evidence="5" id="KW-0256">Endoplasmic reticulum</keyword>
<dbReference type="InterPro" id="IPR009542">
    <property type="entry name" value="Spc1/SPCS1"/>
</dbReference>
<dbReference type="RefSeq" id="XP_043001974.1">
    <property type="nucleotide sequence ID" value="XM_043160019.1"/>
</dbReference>
<feature type="transmembrane region" description="Helical" evidence="9">
    <location>
        <begin position="45"/>
        <end position="62"/>
    </location>
</feature>